<reference evidence="2" key="2">
    <citation type="submission" date="2020-11" db="EMBL/GenBank/DDBJ databases">
        <authorList>
            <person name="McCartney M.A."/>
            <person name="Auch B."/>
            <person name="Kono T."/>
            <person name="Mallez S."/>
            <person name="Becker A."/>
            <person name="Gohl D.M."/>
            <person name="Silverstein K.A.T."/>
            <person name="Koren S."/>
            <person name="Bechman K.B."/>
            <person name="Herman A."/>
            <person name="Abrahante J.E."/>
            <person name="Garbe J."/>
        </authorList>
    </citation>
    <scope>NUCLEOTIDE SEQUENCE</scope>
    <source>
        <strain evidence="2">Duluth1</strain>
        <tissue evidence="2">Whole animal</tissue>
    </source>
</reference>
<dbReference type="EMBL" id="JAIWYP010000006">
    <property type="protein sequence ID" value="KAH3812774.1"/>
    <property type="molecule type" value="Genomic_DNA"/>
</dbReference>
<evidence type="ECO:0000313" key="3">
    <source>
        <dbReference type="Proteomes" id="UP000828390"/>
    </source>
</evidence>
<feature type="region of interest" description="Disordered" evidence="1">
    <location>
        <begin position="64"/>
        <end position="125"/>
    </location>
</feature>
<name>A0A9D4GBX5_DREPO</name>
<feature type="compositionally biased region" description="Polar residues" evidence="1">
    <location>
        <begin position="114"/>
        <end position="125"/>
    </location>
</feature>
<protein>
    <submittedName>
        <fullName evidence="2">Uncharacterized protein</fullName>
    </submittedName>
</protein>
<dbReference type="AlphaFoldDB" id="A0A9D4GBX5"/>
<organism evidence="2 3">
    <name type="scientific">Dreissena polymorpha</name>
    <name type="common">Zebra mussel</name>
    <name type="synonym">Mytilus polymorpha</name>
    <dbReference type="NCBI Taxonomy" id="45954"/>
    <lineage>
        <taxon>Eukaryota</taxon>
        <taxon>Metazoa</taxon>
        <taxon>Spiralia</taxon>
        <taxon>Lophotrochozoa</taxon>
        <taxon>Mollusca</taxon>
        <taxon>Bivalvia</taxon>
        <taxon>Autobranchia</taxon>
        <taxon>Heteroconchia</taxon>
        <taxon>Euheterodonta</taxon>
        <taxon>Imparidentia</taxon>
        <taxon>Neoheterodontei</taxon>
        <taxon>Myida</taxon>
        <taxon>Dreissenoidea</taxon>
        <taxon>Dreissenidae</taxon>
        <taxon>Dreissena</taxon>
    </lineage>
</organism>
<keyword evidence="3" id="KW-1185">Reference proteome</keyword>
<evidence type="ECO:0000313" key="2">
    <source>
        <dbReference type="EMBL" id="KAH3812774.1"/>
    </source>
</evidence>
<evidence type="ECO:0000256" key="1">
    <source>
        <dbReference type="SAM" id="MobiDB-lite"/>
    </source>
</evidence>
<feature type="region of interest" description="Disordered" evidence="1">
    <location>
        <begin position="1"/>
        <end position="47"/>
    </location>
</feature>
<feature type="compositionally biased region" description="Pro residues" evidence="1">
    <location>
        <begin position="95"/>
        <end position="110"/>
    </location>
</feature>
<proteinExistence type="predicted"/>
<sequence length="125" mass="14484">MLRPMLSSGSSNSRRAYPHKRQRNALTHSRSHRNQLPQTMKPGNLNRIHYRSPSHRVFTPFLETPLLPTKRRSPPPSQIRNNYRSPSHRVFTPFLEPPLLPTKQRSPPPYQIRNPATFSGSIQPC</sequence>
<feature type="compositionally biased region" description="Basic residues" evidence="1">
    <location>
        <begin position="16"/>
        <end position="33"/>
    </location>
</feature>
<comment type="caution">
    <text evidence="2">The sequence shown here is derived from an EMBL/GenBank/DDBJ whole genome shotgun (WGS) entry which is preliminary data.</text>
</comment>
<accession>A0A9D4GBX5</accession>
<reference evidence="2" key="1">
    <citation type="journal article" date="2019" name="bioRxiv">
        <title>The Genome of the Zebra Mussel, Dreissena polymorpha: A Resource for Invasive Species Research.</title>
        <authorList>
            <person name="McCartney M.A."/>
            <person name="Auch B."/>
            <person name="Kono T."/>
            <person name="Mallez S."/>
            <person name="Zhang Y."/>
            <person name="Obille A."/>
            <person name="Becker A."/>
            <person name="Abrahante J.E."/>
            <person name="Garbe J."/>
            <person name="Badalamenti J.P."/>
            <person name="Herman A."/>
            <person name="Mangelson H."/>
            <person name="Liachko I."/>
            <person name="Sullivan S."/>
            <person name="Sone E.D."/>
            <person name="Koren S."/>
            <person name="Silverstein K.A.T."/>
            <person name="Beckman K.B."/>
            <person name="Gohl D.M."/>
        </authorList>
    </citation>
    <scope>NUCLEOTIDE SEQUENCE</scope>
    <source>
        <strain evidence="2">Duluth1</strain>
        <tissue evidence="2">Whole animal</tissue>
    </source>
</reference>
<dbReference type="Proteomes" id="UP000828390">
    <property type="component" value="Unassembled WGS sequence"/>
</dbReference>
<gene>
    <name evidence="2" type="ORF">DPMN_141213</name>
</gene>